<sequence>MSGTSFDGIDAAVAEFDLVGTELSCRPLGLLSRGLSDELRSRIAAVLPPQRTDIAEVCRLDTELGRLFGEVAAEAINTYGDVDLVVSPGQTVFHWVSDGHALGTLQLGAAAWIAEATGTPVLSDLRTRDIARGGQGAPLAPMLDSLLLLEDDVRRGVLNLGGIANLTVRDDDHRVIGYDLGPASALIDLAVSRATGGVERMDTDGVRADRGVVDHELLCRLLDEPYYRTDPPKSTGKELFDADYLSAKVGDHDLGLDDLVGTLTELTAALVGDACSRWQLEELVVSGGGVRNPTMMRRIAALAGTTVVRTSEDFGIPAQAKECYLMALLGFLSWYGLPGTIASATGASSLLGSFTPGARPLQLPAPPPQPPTRLIMRG</sequence>
<organism evidence="2 3">
    <name type="scientific">Microlunatus elymi</name>
    <dbReference type="NCBI Taxonomy" id="2596828"/>
    <lineage>
        <taxon>Bacteria</taxon>
        <taxon>Bacillati</taxon>
        <taxon>Actinomycetota</taxon>
        <taxon>Actinomycetes</taxon>
        <taxon>Propionibacteriales</taxon>
        <taxon>Propionibacteriaceae</taxon>
        <taxon>Microlunatus</taxon>
    </lineage>
</organism>
<evidence type="ECO:0000313" key="3">
    <source>
        <dbReference type="Proteomes" id="UP000319263"/>
    </source>
</evidence>
<dbReference type="KEGG" id="mik:FOE78_21080"/>
<proteinExistence type="predicted"/>
<dbReference type="GO" id="GO:0009254">
    <property type="term" value="P:peptidoglycan turnover"/>
    <property type="evidence" value="ECO:0007669"/>
    <property type="project" value="InterPro"/>
</dbReference>
<dbReference type="OrthoDB" id="9763949at2"/>
<reference evidence="2 3" key="1">
    <citation type="submission" date="2019-07" db="EMBL/GenBank/DDBJ databases">
        <title>Microlunatus dokdonensis sp. nov. isolated from the rhizospheric soil of the wild plant Elymus tsukushiensis.</title>
        <authorList>
            <person name="Ghim S.-Y."/>
            <person name="Hwang Y.-J."/>
            <person name="Son J.-S."/>
            <person name="Shin J.-H."/>
        </authorList>
    </citation>
    <scope>NUCLEOTIDE SEQUENCE [LARGE SCALE GENOMIC DNA]</scope>
    <source>
        <strain evidence="2 3">KUDC0627</strain>
    </source>
</reference>
<keyword evidence="3" id="KW-1185">Reference proteome</keyword>
<protein>
    <submittedName>
        <fullName evidence="2">Anhydro-N-acetylmuramic acid kinase</fullName>
        <ecNumber evidence="2">2.7.1.170</ecNumber>
    </submittedName>
</protein>
<evidence type="ECO:0000313" key="2">
    <source>
        <dbReference type="EMBL" id="QDP98061.1"/>
    </source>
</evidence>
<dbReference type="GO" id="GO:0016773">
    <property type="term" value="F:phosphotransferase activity, alcohol group as acceptor"/>
    <property type="evidence" value="ECO:0007669"/>
    <property type="project" value="InterPro"/>
</dbReference>
<dbReference type="GO" id="GO:0006040">
    <property type="term" value="P:amino sugar metabolic process"/>
    <property type="evidence" value="ECO:0007669"/>
    <property type="project" value="InterPro"/>
</dbReference>
<dbReference type="PANTHER" id="PTHR30605:SF0">
    <property type="entry name" value="ANHYDRO-N-ACETYLMURAMIC ACID KINASE"/>
    <property type="match status" value="1"/>
</dbReference>
<dbReference type="NCBIfam" id="NF007146">
    <property type="entry name" value="PRK09585.2-6"/>
    <property type="match status" value="1"/>
</dbReference>
<dbReference type="EMBL" id="CP041692">
    <property type="protein sequence ID" value="QDP98061.1"/>
    <property type="molecule type" value="Genomic_DNA"/>
</dbReference>
<dbReference type="Gene3D" id="3.30.420.40">
    <property type="match status" value="2"/>
</dbReference>
<dbReference type="Pfam" id="PF03702">
    <property type="entry name" value="AnmK"/>
    <property type="match status" value="1"/>
</dbReference>
<dbReference type="GO" id="GO:0016301">
    <property type="term" value="F:kinase activity"/>
    <property type="evidence" value="ECO:0007669"/>
    <property type="project" value="UniProtKB-KW"/>
</dbReference>
<dbReference type="Proteomes" id="UP000319263">
    <property type="component" value="Chromosome"/>
</dbReference>
<accession>A0A516Q4C1</accession>
<keyword evidence="2" id="KW-0418">Kinase</keyword>
<dbReference type="AlphaFoldDB" id="A0A516Q4C1"/>
<feature type="region of interest" description="Disordered" evidence="1">
    <location>
        <begin position="359"/>
        <end position="378"/>
    </location>
</feature>
<dbReference type="SUPFAM" id="SSF53067">
    <property type="entry name" value="Actin-like ATPase domain"/>
    <property type="match status" value="1"/>
</dbReference>
<dbReference type="InterPro" id="IPR043129">
    <property type="entry name" value="ATPase_NBD"/>
</dbReference>
<dbReference type="GO" id="GO:0005524">
    <property type="term" value="F:ATP binding"/>
    <property type="evidence" value="ECO:0007669"/>
    <property type="project" value="InterPro"/>
</dbReference>
<name>A0A516Q4C1_9ACTN</name>
<dbReference type="InterPro" id="IPR005338">
    <property type="entry name" value="Anhydro_N_Ac-Mur_kinase"/>
</dbReference>
<keyword evidence="2" id="KW-0808">Transferase</keyword>
<dbReference type="PANTHER" id="PTHR30605">
    <property type="entry name" value="ANHYDRO-N-ACETYLMURAMIC ACID KINASE"/>
    <property type="match status" value="1"/>
</dbReference>
<gene>
    <name evidence="2" type="ORF">FOE78_21080</name>
</gene>
<dbReference type="EC" id="2.7.1.170" evidence="2"/>
<dbReference type="RefSeq" id="WP_143988007.1">
    <property type="nucleotide sequence ID" value="NZ_CP041692.1"/>
</dbReference>
<evidence type="ECO:0000256" key="1">
    <source>
        <dbReference type="SAM" id="MobiDB-lite"/>
    </source>
</evidence>